<organism evidence="7">
    <name type="scientific">hydrothermal vent metagenome</name>
    <dbReference type="NCBI Taxonomy" id="652676"/>
    <lineage>
        <taxon>unclassified sequences</taxon>
        <taxon>metagenomes</taxon>
        <taxon>ecological metagenomes</taxon>
    </lineage>
</organism>
<keyword evidence="3 6" id="KW-0812">Transmembrane</keyword>
<accession>A0A3B1A993</accession>
<dbReference type="PRINTS" id="PR00176">
    <property type="entry name" value="NANEUSMPORT"/>
</dbReference>
<proteinExistence type="predicted"/>
<feature type="transmembrane region" description="Helical" evidence="6">
    <location>
        <begin position="96"/>
        <end position="115"/>
    </location>
</feature>
<dbReference type="SUPFAM" id="SSF161070">
    <property type="entry name" value="SNF-like"/>
    <property type="match status" value="1"/>
</dbReference>
<feature type="transmembrane region" description="Helical" evidence="6">
    <location>
        <begin position="184"/>
        <end position="204"/>
    </location>
</feature>
<sequence length="466" mass="50591">MPRTRQSIHGQWSSRWTFILAATGSAVGLGNIWRFPYLTAENGGGAFVLLYLACVAIIGIPVLMAEIMIGRRGRQSPINTMETLAIEAGDNPHWKWVGWFGVLAGFLILSYYSVIGGWTLSYVVYTANNSFSNATADGVGSIFSNLVGSPGTLIAWHSVFMLFAIVVVARGVKAGLEVAVKFMMPALFIMLLVMVGYSLTTGEFSHTIDYLFTFDLETFNNNTASIILAAMGQAFFSLSLGMGAIMIYGSYLPSDASIFKASVGIALADTLVAVLAGLAIFPIVFAYNMEPNEGTGLIFKTLPIAFGKMPGGTFFGAVFFLLLAFAAWTSAISLIEPAVAWLVENKNIKRRYAATYIGIACWFLGLLTVFSFNDLSDFHPLALIDPFGKFGQMTIFSLIDYLTSKIMLPVGGIFISIFAIFIMSREATRDELDLGDGLAYKTWRILVMLAPITVGIVFLNAIGVLK</sequence>
<evidence type="ECO:0000256" key="2">
    <source>
        <dbReference type="ARBA" id="ARBA00022448"/>
    </source>
</evidence>
<dbReference type="CDD" id="cd10336">
    <property type="entry name" value="SLC6sbd_Tyt1-Like"/>
    <property type="match status" value="1"/>
</dbReference>
<dbReference type="PROSITE" id="PS50267">
    <property type="entry name" value="NA_NEUROTRAN_SYMP_3"/>
    <property type="match status" value="1"/>
</dbReference>
<dbReference type="InterPro" id="IPR047218">
    <property type="entry name" value="YocR/YhdH-like"/>
</dbReference>
<reference evidence="7" key="1">
    <citation type="submission" date="2018-06" db="EMBL/GenBank/DDBJ databases">
        <authorList>
            <person name="Zhirakovskaya E."/>
        </authorList>
    </citation>
    <scope>NUCLEOTIDE SEQUENCE</scope>
</reference>
<dbReference type="NCBIfam" id="NF037979">
    <property type="entry name" value="Na_transp"/>
    <property type="match status" value="1"/>
</dbReference>
<comment type="subcellular location">
    <subcellularLocation>
        <location evidence="1">Membrane</location>
        <topology evidence="1">Multi-pass membrane protein</topology>
    </subcellularLocation>
</comment>
<gene>
    <name evidence="7" type="ORF">MNBD_GAMMA22-3005</name>
</gene>
<dbReference type="PANTHER" id="PTHR42948:SF1">
    <property type="entry name" value="TRANSPORTER"/>
    <property type="match status" value="1"/>
</dbReference>
<feature type="transmembrane region" description="Helical" evidence="6">
    <location>
        <begin position="314"/>
        <end position="341"/>
    </location>
</feature>
<evidence type="ECO:0000256" key="6">
    <source>
        <dbReference type="SAM" id="Phobius"/>
    </source>
</evidence>
<feature type="transmembrane region" description="Helical" evidence="6">
    <location>
        <begin position="445"/>
        <end position="465"/>
    </location>
</feature>
<dbReference type="Pfam" id="PF00209">
    <property type="entry name" value="SNF"/>
    <property type="match status" value="2"/>
</dbReference>
<name>A0A3B1A993_9ZZZZ</name>
<evidence type="ECO:0000256" key="5">
    <source>
        <dbReference type="ARBA" id="ARBA00023136"/>
    </source>
</evidence>
<evidence type="ECO:0000256" key="1">
    <source>
        <dbReference type="ARBA" id="ARBA00004141"/>
    </source>
</evidence>
<feature type="transmembrane region" description="Helical" evidence="6">
    <location>
        <begin position="12"/>
        <end position="33"/>
    </location>
</feature>
<dbReference type="AlphaFoldDB" id="A0A3B1A993"/>
<dbReference type="PROSITE" id="PS00610">
    <property type="entry name" value="NA_NEUROTRAN_SYMP_1"/>
    <property type="match status" value="1"/>
</dbReference>
<keyword evidence="5 6" id="KW-0472">Membrane</keyword>
<feature type="transmembrane region" description="Helical" evidence="6">
    <location>
        <begin position="224"/>
        <end position="251"/>
    </location>
</feature>
<dbReference type="PANTHER" id="PTHR42948">
    <property type="entry name" value="TRANSPORTER"/>
    <property type="match status" value="1"/>
</dbReference>
<feature type="transmembrane region" description="Helical" evidence="6">
    <location>
        <begin position="353"/>
        <end position="372"/>
    </location>
</feature>
<feature type="transmembrane region" description="Helical" evidence="6">
    <location>
        <begin position="45"/>
        <end position="65"/>
    </location>
</feature>
<evidence type="ECO:0000313" key="7">
    <source>
        <dbReference type="EMBL" id="VAX00592.1"/>
    </source>
</evidence>
<feature type="transmembrane region" description="Helical" evidence="6">
    <location>
        <begin position="406"/>
        <end position="424"/>
    </location>
</feature>
<evidence type="ECO:0000256" key="3">
    <source>
        <dbReference type="ARBA" id="ARBA00022692"/>
    </source>
</evidence>
<dbReference type="GO" id="GO:0016020">
    <property type="term" value="C:membrane"/>
    <property type="evidence" value="ECO:0007669"/>
    <property type="project" value="UniProtKB-SubCell"/>
</dbReference>
<feature type="transmembrane region" description="Helical" evidence="6">
    <location>
        <begin position="153"/>
        <end position="172"/>
    </location>
</feature>
<keyword evidence="2" id="KW-0813">Transport</keyword>
<protein>
    <submittedName>
        <fullName evidence="7">Sodium-dependent transporter, SNF family</fullName>
    </submittedName>
</protein>
<keyword evidence="4 6" id="KW-1133">Transmembrane helix</keyword>
<evidence type="ECO:0000256" key="4">
    <source>
        <dbReference type="ARBA" id="ARBA00022989"/>
    </source>
</evidence>
<dbReference type="InterPro" id="IPR037272">
    <property type="entry name" value="SNS_sf"/>
</dbReference>
<feature type="transmembrane region" description="Helical" evidence="6">
    <location>
        <begin position="263"/>
        <end position="287"/>
    </location>
</feature>
<dbReference type="InterPro" id="IPR000175">
    <property type="entry name" value="Na/ntran_symport"/>
</dbReference>
<dbReference type="EMBL" id="UOFS01000044">
    <property type="protein sequence ID" value="VAX00592.1"/>
    <property type="molecule type" value="Genomic_DNA"/>
</dbReference>